<evidence type="ECO:0000313" key="3">
    <source>
        <dbReference type="Proteomes" id="UP000231701"/>
    </source>
</evidence>
<evidence type="ECO:0008006" key="4">
    <source>
        <dbReference type="Google" id="ProtNLM"/>
    </source>
</evidence>
<dbReference type="OrthoDB" id="5291276at2"/>
<accession>A0A2K8KZ38</accession>
<name>A0A2K8KZ38_MARES</name>
<dbReference type="KEGG" id="maes:Ga0123461_1834"/>
<organism evidence="2 3">
    <name type="scientific">Mariprofundus aestuarium</name>
    <dbReference type="NCBI Taxonomy" id="1921086"/>
    <lineage>
        <taxon>Bacteria</taxon>
        <taxon>Pseudomonadati</taxon>
        <taxon>Pseudomonadota</taxon>
        <taxon>Candidatius Mariprofundia</taxon>
        <taxon>Mariprofundales</taxon>
        <taxon>Mariprofundaceae</taxon>
        <taxon>Mariprofundus</taxon>
    </lineage>
</organism>
<gene>
    <name evidence="2" type="ORF">Ga0123461_1834</name>
</gene>
<protein>
    <recommendedName>
        <fullName evidence="4">MetA-pathway of phenol degradation</fullName>
    </recommendedName>
</protein>
<evidence type="ECO:0000256" key="1">
    <source>
        <dbReference type="SAM" id="SignalP"/>
    </source>
</evidence>
<dbReference type="EMBL" id="CP018799">
    <property type="protein sequence ID" value="ATX80247.1"/>
    <property type="molecule type" value="Genomic_DNA"/>
</dbReference>
<dbReference type="RefSeq" id="WP_100278038.1">
    <property type="nucleotide sequence ID" value="NZ_CP018799.1"/>
</dbReference>
<feature type="signal peptide" evidence="1">
    <location>
        <begin position="1"/>
        <end position="29"/>
    </location>
</feature>
<sequence length="285" mass="31429">MKIKNFFGYTTASLIVLSGLSVHSESAHASAYMLSEGQNMYTTGITYSTATDWFNQNRNRVAQGCTSKDYSWGHSYTYGYSYYTNFFANTSLANQSCGVGGKTAGIGDVQLGIRGRLDNTRNGRTWELALTVPTGYDSTKANRLGYGKLGLWGGIAISTQNTGWEESMPSYGEFGTGINYWFGSPATQWKSYAKWSWRLDENGDNRVVLEGVLKLSLKDHTPELIPAAGFFRNSGDYDAGIISAKYSRRLAEQWTGAVKIGQTVWGRNISASTFGTLSVTYSWDD</sequence>
<dbReference type="AlphaFoldDB" id="A0A2K8KZ38"/>
<dbReference type="Proteomes" id="UP000231701">
    <property type="component" value="Chromosome"/>
</dbReference>
<keyword evidence="3" id="KW-1185">Reference proteome</keyword>
<keyword evidence="1" id="KW-0732">Signal</keyword>
<evidence type="ECO:0000313" key="2">
    <source>
        <dbReference type="EMBL" id="ATX80247.1"/>
    </source>
</evidence>
<reference evidence="2 3" key="1">
    <citation type="submission" date="2016-12" db="EMBL/GenBank/DDBJ databases">
        <title>Isolation and genomic insights into novel planktonic Zetaproteobacteria from stratified waters of the Chesapeake Bay.</title>
        <authorList>
            <person name="McAllister S.M."/>
            <person name="Kato S."/>
            <person name="Chan C.S."/>
            <person name="Chiu B.K."/>
            <person name="Field E.K."/>
        </authorList>
    </citation>
    <scope>NUCLEOTIDE SEQUENCE [LARGE SCALE GENOMIC DNA]</scope>
    <source>
        <strain evidence="2 3">CP-5</strain>
    </source>
</reference>
<proteinExistence type="predicted"/>
<feature type="chain" id="PRO_5014616419" description="MetA-pathway of phenol degradation" evidence="1">
    <location>
        <begin position="30"/>
        <end position="285"/>
    </location>
</feature>